<name>A0A2T2NRM6_CORCC</name>
<dbReference type="Gene3D" id="3.50.50.60">
    <property type="entry name" value="FAD/NAD(P)-binding domain"/>
    <property type="match status" value="1"/>
</dbReference>
<dbReference type="InterPro" id="IPR000172">
    <property type="entry name" value="GMC_OxRdtase_N"/>
</dbReference>
<dbReference type="OrthoDB" id="269227at2759"/>
<comment type="similarity">
    <text evidence="1">Belongs to the GMC oxidoreductase family.</text>
</comment>
<dbReference type="InterPro" id="IPR012132">
    <property type="entry name" value="GMC_OxRdtase"/>
</dbReference>
<organism evidence="5 6">
    <name type="scientific">Corynespora cassiicola Philippines</name>
    <dbReference type="NCBI Taxonomy" id="1448308"/>
    <lineage>
        <taxon>Eukaryota</taxon>
        <taxon>Fungi</taxon>
        <taxon>Dikarya</taxon>
        <taxon>Ascomycota</taxon>
        <taxon>Pezizomycotina</taxon>
        <taxon>Dothideomycetes</taxon>
        <taxon>Pleosporomycetidae</taxon>
        <taxon>Pleosporales</taxon>
        <taxon>Corynesporascaceae</taxon>
        <taxon>Corynespora</taxon>
    </lineage>
</organism>
<protein>
    <submittedName>
        <fullName evidence="5">Putative glucose dehydrogenase</fullName>
    </submittedName>
</protein>
<dbReference type="Gene3D" id="3.30.560.10">
    <property type="entry name" value="Glucose Oxidase, domain 3"/>
    <property type="match status" value="1"/>
</dbReference>
<evidence type="ECO:0000313" key="6">
    <source>
        <dbReference type="Proteomes" id="UP000240883"/>
    </source>
</evidence>
<dbReference type="InterPro" id="IPR007867">
    <property type="entry name" value="GMC_OxRtase_C"/>
</dbReference>
<dbReference type="PIRSF" id="PIRSF000137">
    <property type="entry name" value="Alcohol_oxidase"/>
    <property type="match status" value="1"/>
</dbReference>
<proteinExistence type="inferred from homology"/>
<accession>A0A2T2NRM6</accession>
<gene>
    <name evidence="5" type="ORF">BS50DRAFT_523085</name>
</gene>
<evidence type="ECO:0000313" key="5">
    <source>
        <dbReference type="EMBL" id="PSN68092.1"/>
    </source>
</evidence>
<dbReference type="PROSITE" id="PS00624">
    <property type="entry name" value="GMC_OXRED_2"/>
    <property type="match status" value="1"/>
</dbReference>
<feature type="binding site" evidence="3">
    <location>
        <position position="222"/>
    </location>
    <ligand>
        <name>FAD</name>
        <dbReference type="ChEBI" id="CHEBI:57692"/>
    </ligand>
</feature>
<evidence type="ECO:0000256" key="3">
    <source>
        <dbReference type="PIRSR" id="PIRSR000137-2"/>
    </source>
</evidence>
<dbReference type="SUPFAM" id="SSF51905">
    <property type="entry name" value="FAD/NAD(P)-binding domain"/>
    <property type="match status" value="1"/>
</dbReference>
<dbReference type="PANTHER" id="PTHR11552">
    <property type="entry name" value="GLUCOSE-METHANOL-CHOLINE GMC OXIDOREDUCTASE"/>
    <property type="match status" value="1"/>
</dbReference>
<sequence length="553" mass="60344">MESELPDVIVVGGGIAGVTLASRLHQQKTHWKILLIEAGPEVTDHSHISAPAEAPLLHFSDLDWKYFTVPQANLNNEPRYNCAIKGLSGGSIINTGGWIRGDALDYDAWARKVNDQRWSYQGLLPYFKRTERHFDTNADPVQHGFDGPIHTASVSASGRKFPLRDHVFKLWSNLKLHHVADANNGHPQGIAELVENWRDGKRQIVSAVYSLEGIEVVTNTLVRRIIINQDKVAVGVELVNGTTRKVRPDGQVVVSAGAYRTPQLLLLSGIGDPKELAQHNVCVTVNLPEVGKNLHDHMMIFRYWKLRHPDKGLALGSPAFGGPNYEKGGPVDWLVTTSIPSDPLKAAIEKDEGGPIADNHPLLQGPRSHLEMNLLYAVFGADSIGLDIPNDGNSIMTFYMGCLPTSRGSITLGSNDPAVQPIIDPNYYATETDRHVMREGFKMHSRLMFETAEGKELIVSEHVPEGFAVLGPDASDEAIDERIKLGGSTVFHPGGTAAMGAVVDASLRVKGVNNLRVVDASIVSLPDPLASHYQVIVYAIAEQAADIILNETC</sequence>
<dbReference type="PANTHER" id="PTHR11552:SF123">
    <property type="entry name" value="GMC OXIDOREDUCTASE (AFU_ORTHOLOGUE AFUA_2G01770)-RELATED"/>
    <property type="match status" value="1"/>
</dbReference>
<dbReference type="Pfam" id="PF05199">
    <property type="entry name" value="GMC_oxred_C"/>
    <property type="match status" value="1"/>
</dbReference>
<dbReference type="GO" id="GO:0050660">
    <property type="term" value="F:flavin adenine dinucleotide binding"/>
    <property type="evidence" value="ECO:0007669"/>
    <property type="project" value="InterPro"/>
</dbReference>
<evidence type="ECO:0000256" key="2">
    <source>
        <dbReference type="PIRSR" id="PIRSR000137-1"/>
    </source>
</evidence>
<dbReference type="AlphaFoldDB" id="A0A2T2NRM6"/>
<dbReference type="InterPro" id="IPR036188">
    <property type="entry name" value="FAD/NAD-bd_sf"/>
</dbReference>
<feature type="domain" description="Glucose-methanol-choline oxidoreductase N-terminal" evidence="4">
    <location>
        <begin position="257"/>
        <end position="271"/>
    </location>
</feature>
<dbReference type="Pfam" id="PF00732">
    <property type="entry name" value="GMC_oxred_N"/>
    <property type="match status" value="1"/>
</dbReference>
<feature type="active site" description="Proton acceptor" evidence="2">
    <location>
        <position position="532"/>
    </location>
</feature>
<dbReference type="SUPFAM" id="SSF54373">
    <property type="entry name" value="FAD-linked reductases, C-terminal domain"/>
    <property type="match status" value="1"/>
</dbReference>
<dbReference type="EMBL" id="KZ678134">
    <property type="protein sequence ID" value="PSN68092.1"/>
    <property type="molecule type" value="Genomic_DNA"/>
</dbReference>
<reference evidence="5 6" key="1">
    <citation type="journal article" date="2018" name="Front. Microbiol.">
        <title>Genome-Wide Analysis of Corynespora cassiicola Leaf Fall Disease Putative Effectors.</title>
        <authorList>
            <person name="Lopez D."/>
            <person name="Ribeiro S."/>
            <person name="Label P."/>
            <person name="Fumanal B."/>
            <person name="Venisse J.S."/>
            <person name="Kohler A."/>
            <person name="de Oliveira R.R."/>
            <person name="Labutti K."/>
            <person name="Lipzen A."/>
            <person name="Lail K."/>
            <person name="Bauer D."/>
            <person name="Ohm R.A."/>
            <person name="Barry K.W."/>
            <person name="Spatafora J."/>
            <person name="Grigoriev I.V."/>
            <person name="Martin F.M."/>
            <person name="Pujade-Renaud V."/>
        </authorList>
    </citation>
    <scope>NUCLEOTIDE SEQUENCE [LARGE SCALE GENOMIC DNA]</scope>
    <source>
        <strain evidence="5 6">Philippines</strain>
    </source>
</reference>
<dbReference type="GO" id="GO:0016614">
    <property type="term" value="F:oxidoreductase activity, acting on CH-OH group of donors"/>
    <property type="evidence" value="ECO:0007669"/>
    <property type="project" value="InterPro"/>
</dbReference>
<comment type="cofactor">
    <cofactor evidence="3">
        <name>FAD</name>
        <dbReference type="ChEBI" id="CHEBI:57692"/>
    </cofactor>
</comment>
<keyword evidence="6" id="KW-1185">Reference proteome</keyword>
<dbReference type="Proteomes" id="UP000240883">
    <property type="component" value="Unassembled WGS sequence"/>
</dbReference>
<evidence type="ECO:0000259" key="4">
    <source>
        <dbReference type="PROSITE" id="PS00624"/>
    </source>
</evidence>
<feature type="active site" description="Proton donor" evidence="2">
    <location>
        <position position="492"/>
    </location>
</feature>
<keyword evidence="3" id="KW-0274">FAD</keyword>
<keyword evidence="3" id="KW-0285">Flavoprotein</keyword>
<evidence type="ECO:0000256" key="1">
    <source>
        <dbReference type="ARBA" id="ARBA00010790"/>
    </source>
</evidence>